<evidence type="ECO:0000256" key="1">
    <source>
        <dbReference type="SAM" id="SignalP"/>
    </source>
</evidence>
<feature type="chain" id="PRO_5040314111" evidence="1">
    <location>
        <begin position="20"/>
        <end position="236"/>
    </location>
</feature>
<dbReference type="AlphaFoldDB" id="A0A9P8N3J5"/>
<comment type="caution">
    <text evidence="2">The sequence shown here is derived from an EMBL/GenBank/DDBJ whole genome shotgun (WGS) entry which is preliminary data.</text>
</comment>
<protein>
    <submittedName>
        <fullName evidence="2">Uncharacterized protein</fullName>
    </submittedName>
</protein>
<dbReference type="GeneID" id="68350712"/>
<keyword evidence="1" id="KW-0732">Signal</keyword>
<organism evidence="2 3">
    <name type="scientific">Hirsutella rhossiliensis</name>
    <dbReference type="NCBI Taxonomy" id="111463"/>
    <lineage>
        <taxon>Eukaryota</taxon>
        <taxon>Fungi</taxon>
        <taxon>Dikarya</taxon>
        <taxon>Ascomycota</taxon>
        <taxon>Pezizomycotina</taxon>
        <taxon>Sordariomycetes</taxon>
        <taxon>Hypocreomycetidae</taxon>
        <taxon>Hypocreales</taxon>
        <taxon>Ophiocordycipitaceae</taxon>
        <taxon>Hirsutella</taxon>
    </lineage>
</organism>
<reference evidence="2" key="1">
    <citation type="submission" date="2021-09" db="EMBL/GenBank/DDBJ databases">
        <title>A high-quality genome of the endoparasitic fungus Hirsutella rhossiliensis with a comparison of Hirsutella genomes reveals transposable elements contributing to genome size variation.</title>
        <authorList>
            <person name="Lin R."/>
            <person name="Jiao Y."/>
            <person name="Sun X."/>
            <person name="Ling J."/>
            <person name="Xie B."/>
            <person name="Cheng X."/>
        </authorList>
    </citation>
    <scope>NUCLEOTIDE SEQUENCE</scope>
    <source>
        <strain evidence="2">HR02</strain>
    </source>
</reference>
<dbReference type="EMBL" id="JAIZPD010000002">
    <property type="protein sequence ID" value="KAH0966174.1"/>
    <property type="molecule type" value="Genomic_DNA"/>
</dbReference>
<dbReference type="RefSeq" id="XP_044723687.1">
    <property type="nucleotide sequence ID" value="XM_044860054.1"/>
</dbReference>
<sequence>MKASCSVALLAALAGSAIAVPAELSALNRRTVAVLEAGSADNLTQINAKNHASMATKMRMNQAQNEEVKKGIVFETKSTVASLKRLASNRLRERLGHSKVQCAAEVIYCQIVWHRVSFYVNQIQRAAEVIFCQTIWHRVSFYVNQIRCAAEVIFCQTIWHRVSFYVNQIRCAAEVIFCQTIWHRVSFYVNQIQRAAEVIFCQTIWHRVSFYVNQIRCAAEVIFCQTIWHRVSFYVK</sequence>
<keyword evidence="3" id="KW-1185">Reference proteome</keyword>
<name>A0A9P8N3J5_9HYPO</name>
<accession>A0A9P8N3J5</accession>
<proteinExistence type="predicted"/>
<evidence type="ECO:0000313" key="2">
    <source>
        <dbReference type="EMBL" id="KAH0966174.1"/>
    </source>
</evidence>
<gene>
    <name evidence="2" type="ORF">HRG_01583</name>
</gene>
<evidence type="ECO:0000313" key="3">
    <source>
        <dbReference type="Proteomes" id="UP000824596"/>
    </source>
</evidence>
<feature type="signal peptide" evidence="1">
    <location>
        <begin position="1"/>
        <end position="19"/>
    </location>
</feature>
<dbReference type="Proteomes" id="UP000824596">
    <property type="component" value="Unassembled WGS sequence"/>
</dbReference>